<name>A0A914CJC5_9BILA</name>
<evidence type="ECO:0000313" key="2">
    <source>
        <dbReference type="WBParaSite" id="ACRNAN_scaffold11396.g20892.t1"/>
    </source>
</evidence>
<evidence type="ECO:0000313" key="1">
    <source>
        <dbReference type="Proteomes" id="UP000887540"/>
    </source>
</evidence>
<keyword evidence="1" id="KW-1185">Reference proteome</keyword>
<reference evidence="2" key="1">
    <citation type="submission" date="2022-11" db="UniProtKB">
        <authorList>
            <consortium name="WormBaseParasite"/>
        </authorList>
    </citation>
    <scope>IDENTIFICATION</scope>
</reference>
<proteinExistence type="predicted"/>
<organism evidence="1 2">
    <name type="scientific">Acrobeloides nanus</name>
    <dbReference type="NCBI Taxonomy" id="290746"/>
    <lineage>
        <taxon>Eukaryota</taxon>
        <taxon>Metazoa</taxon>
        <taxon>Ecdysozoa</taxon>
        <taxon>Nematoda</taxon>
        <taxon>Chromadorea</taxon>
        <taxon>Rhabditida</taxon>
        <taxon>Tylenchina</taxon>
        <taxon>Cephalobomorpha</taxon>
        <taxon>Cephaloboidea</taxon>
        <taxon>Cephalobidae</taxon>
        <taxon>Acrobeloides</taxon>
    </lineage>
</organism>
<sequence>MLSQCELGDTDIIIIGGVAGDVD</sequence>
<accession>A0A914CJC5</accession>
<protein>
    <submittedName>
        <fullName evidence="2">Uncharacterized protein</fullName>
    </submittedName>
</protein>
<dbReference type="Proteomes" id="UP000887540">
    <property type="component" value="Unplaced"/>
</dbReference>
<dbReference type="WBParaSite" id="ACRNAN_scaffold11396.g20892.t1">
    <property type="protein sequence ID" value="ACRNAN_scaffold11396.g20892.t1"/>
    <property type="gene ID" value="ACRNAN_scaffold11396.g20892"/>
</dbReference>
<dbReference type="AlphaFoldDB" id="A0A914CJC5"/>